<dbReference type="EMBL" id="REGN01000041">
    <property type="protein sequence ID" value="RNA45005.1"/>
    <property type="molecule type" value="Genomic_DNA"/>
</dbReference>
<dbReference type="Proteomes" id="UP000276133">
    <property type="component" value="Unassembled WGS sequence"/>
</dbReference>
<organism evidence="1 2">
    <name type="scientific">Brachionus plicatilis</name>
    <name type="common">Marine rotifer</name>
    <name type="synonym">Brachionus muelleri</name>
    <dbReference type="NCBI Taxonomy" id="10195"/>
    <lineage>
        <taxon>Eukaryota</taxon>
        <taxon>Metazoa</taxon>
        <taxon>Spiralia</taxon>
        <taxon>Gnathifera</taxon>
        <taxon>Rotifera</taxon>
        <taxon>Eurotatoria</taxon>
        <taxon>Monogononta</taxon>
        <taxon>Pseudotrocha</taxon>
        <taxon>Ploima</taxon>
        <taxon>Brachionidae</taxon>
        <taxon>Brachionus</taxon>
    </lineage>
</organism>
<comment type="caution">
    <text evidence="1">The sequence shown here is derived from an EMBL/GenBank/DDBJ whole genome shotgun (WGS) entry which is preliminary data.</text>
</comment>
<proteinExistence type="predicted"/>
<gene>
    <name evidence="1" type="ORF">BpHYR1_042317</name>
</gene>
<protein>
    <submittedName>
        <fullName evidence="1">Uncharacterized protein</fullName>
    </submittedName>
</protein>
<name>A0A3M7TAL4_BRAPC</name>
<dbReference type="AlphaFoldDB" id="A0A3M7TAL4"/>
<accession>A0A3M7TAL4</accession>
<evidence type="ECO:0000313" key="2">
    <source>
        <dbReference type="Proteomes" id="UP000276133"/>
    </source>
</evidence>
<reference evidence="1 2" key="1">
    <citation type="journal article" date="2018" name="Sci. Rep.">
        <title>Genomic signatures of local adaptation to the degree of environmental predictability in rotifers.</title>
        <authorList>
            <person name="Franch-Gras L."/>
            <person name="Hahn C."/>
            <person name="Garcia-Roger E.M."/>
            <person name="Carmona M.J."/>
            <person name="Serra M."/>
            <person name="Gomez A."/>
        </authorList>
    </citation>
    <scope>NUCLEOTIDE SEQUENCE [LARGE SCALE GENOMIC DNA]</scope>
    <source>
        <strain evidence="1">HYR1</strain>
    </source>
</reference>
<sequence>MTLNLGYYTYPNRLGLRIKISGKTFHCNTNHSNMFHRKKNHSKVNFFIASCLDIRIDSIRV</sequence>
<evidence type="ECO:0000313" key="1">
    <source>
        <dbReference type="EMBL" id="RNA45005.1"/>
    </source>
</evidence>
<keyword evidence="2" id="KW-1185">Reference proteome</keyword>